<keyword evidence="1" id="KW-1133">Transmembrane helix</keyword>
<reference evidence="2" key="1">
    <citation type="submission" date="2020-11" db="EMBL/GenBank/DDBJ databases">
        <authorList>
            <person name="Tran Van P."/>
        </authorList>
    </citation>
    <scope>NUCLEOTIDE SEQUENCE</scope>
</reference>
<organism evidence="2">
    <name type="scientific">Medioppia subpectinata</name>
    <dbReference type="NCBI Taxonomy" id="1979941"/>
    <lineage>
        <taxon>Eukaryota</taxon>
        <taxon>Metazoa</taxon>
        <taxon>Ecdysozoa</taxon>
        <taxon>Arthropoda</taxon>
        <taxon>Chelicerata</taxon>
        <taxon>Arachnida</taxon>
        <taxon>Acari</taxon>
        <taxon>Acariformes</taxon>
        <taxon>Sarcoptiformes</taxon>
        <taxon>Oribatida</taxon>
        <taxon>Brachypylina</taxon>
        <taxon>Oppioidea</taxon>
        <taxon>Oppiidae</taxon>
        <taxon>Medioppia</taxon>
    </lineage>
</organism>
<dbReference type="EMBL" id="OC859755">
    <property type="protein sequence ID" value="CAD7627911.1"/>
    <property type="molecule type" value="Genomic_DNA"/>
</dbReference>
<gene>
    <name evidence="2" type="ORF">OSB1V03_LOCUS8336</name>
</gene>
<dbReference type="Proteomes" id="UP000759131">
    <property type="component" value="Unassembled WGS sequence"/>
</dbReference>
<dbReference type="AlphaFoldDB" id="A0A7R9KR92"/>
<keyword evidence="1" id="KW-0812">Transmembrane</keyword>
<protein>
    <submittedName>
        <fullName evidence="2">Uncharacterized protein</fullName>
    </submittedName>
</protein>
<keyword evidence="3" id="KW-1185">Reference proteome</keyword>
<keyword evidence="1" id="KW-0472">Membrane</keyword>
<proteinExistence type="predicted"/>
<evidence type="ECO:0000256" key="1">
    <source>
        <dbReference type="SAM" id="Phobius"/>
    </source>
</evidence>
<feature type="transmembrane region" description="Helical" evidence="1">
    <location>
        <begin position="59"/>
        <end position="79"/>
    </location>
</feature>
<dbReference type="EMBL" id="CAJPIZ010005180">
    <property type="protein sequence ID" value="CAG2108341.1"/>
    <property type="molecule type" value="Genomic_DNA"/>
</dbReference>
<evidence type="ECO:0000313" key="3">
    <source>
        <dbReference type="Proteomes" id="UP000759131"/>
    </source>
</evidence>
<sequence>MNRTLLALSIVLFILISILKLVGFPYMPSPDYSPVVFVLLDLILVVGLISAATQHLKTLILFGWLMALTVLLIFFGNTVSSQYQSDLWESNLITNF</sequence>
<accession>A0A7R9KR92</accession>
<feature type="transmembrane region" description="Helical" evidence="1">
    <location>
        <begin position="32"/>
        <end position="52"/>
    </location>
</feature>
<feature type="transmembrane region" description="Helical" evidence="1">
    <location>
        <begin position="5"/>
        <end position="26"/>
    </location>
</feature>
<evidence type="ECO:0000313" key="2">
    <source>
        <dbReference type="EMBL" id="CAD7627911.1"/>
    </source>
</evidence>
<dbReference type="OrthoDB" id="6514302at2759"/>
<name>A0A7R9KR92_9ACAR</name>